<dbReference type="InterPro" id="IPR013783">
    <property type="entry name" value="Ig-like_fold"/>
</dbReference>
<reference evidence="2 3" key="1">
    <citation type="submission" date="2019-03" db="EMBL/GenBank/DDBJ databases">
        <title>Genomic Encyclopedia of Archaeal and Bacterial Type Strains, Phase II (KMG-II): from individual species to whole genera.</title>
        <authorList>
            <person name="Goeker M."/>
        </authorList>
    </citation>
    <scope>NUCLEOTIDE SEQUENCE [LARGE SCALE GENOMIC DNA]</scope>
    <source>
        <strain evidence="2 3">DSM 19034</strain>
    </source>
</reference>
<dbReference type="Proteomes" id="UP000295499">
    <property type="component" value="Unassembled WGS sequence"/>
</dbReference>
<dbReference type="EMBL" id="SNWM01000002">
    <property type="protein sequence ID" value="TDO23165.1"/>
    <property type="molecule type" value="Genomic_DNA"/>
</dbReference>
<dbReference type="Gene3D" id="2.60.40.10">
    <property type="entry name" value="Immunoglobulins"/>
    <property type="match status" value="1"/>
</dbReference>
<gene>
    <name evidence="2" type="ORF">CLV32_2152</name>
</gene>
<dbReference type="OrthoDB" id="101122at2"/>
<dbReference type="InterPro" id="IPR026444">
    <property type="entry name" value="Secre_tail"/>
</dbReference>
<evidence type="ECO:0000313" key="3">
    <source>
        <dbReference type="Proteomes" id="UP000295499"/>
    </source>
</evidence>
<evidence type="ECO:0000313" key="2">
    <source>
        <dbReference type="EMBL" id="TDO23165.1"/>
    </source>
</evidence>
<protein>
    <submittedName>
        <fullName evidence="2">Putative secreted protein (Por secretion system target)</fullName>
    </submittedName>
</protein>
<feature type="domain" description="Secretion system C-terminal sorting" evidence="1">
    <location>
        <begin position="1208"/>
        <end position="1272"/>
    </location>
</feature>
<sequence length="1283" mass="132768">MSLSVPKIKILLCSTVLLLLVSFECSAQITLYYYRSARTGNWNGTNTWERSLLALTGYSATSTPPSSANATAIEIQAGHVVTVTATTDGKEVTVNGTLTINPSITFTIVDVIIVDDFTVSSTGTLNVNGTLQNPGGTAVINGTATVGATGIFNNTAPGTVNFNANSSTNINGVLSNNATITSTAATLNFNNGGSYVHQYTTTAGAVPIATWNDGSTCEFRGYTTSGTVAANLNQSLYNVRWNCASQSVPIQVNSASGSIRGDLIVNTSGSSNISFSGYTFTAQRDYLQTGGTVNLTSTTGNTTMNIGRNFSQSAGTLNLTTGTGNAIYNVAGNFTMTGGTLNKGTGAGTGNFNFNGTTRQIFTKSLPATAVITGALNFTVNANAIVDFNTSILDGSTGTFTLSSTGTLITANTQGIAQTGGSGSIQSTGTRSFSQTANYWYDTNVAQITGSGLPVAVNNLTVSKVSSGVTLTPGTQLTVNGILTMTSGFFDLTTVPLLLGISATTAGTGMLITQNTSALPIPTGKTWTFGVTYNANAGSQTLVPGTFGGLTMSNAAVKNGQPGALTITGDWNSSGGKLDFTTNSTAVTFSGAGAQTITDTGSDGGNGVFFNSLTVSGSGTKTLVGTTNGKFSITPTGLLSMSGTAVLAAGGVLYLKSSAAGTANVGQLSGTSITGIVNAETFLTGGGVAANRGTRMLSASVTASTIYSQLKNTIFITGPGGAANGFDPGGTAQPFAVTLTKYVESRTSIPAQSQFQNVLTLSEAAPAAGNCFFVFFRGARDASGSASSKLNLPYGSPENVVTNFAGSLNQGSIPVSLSYTPYPVANNDGYDGYNAVGNPYPSAINWVNVTRTANIDNMVTVIRPGGGMTTYSAGVVTNAAPVLNGPVPGTSTTAFIIQPGQGFYVKARATGQTLTFTEGAKVTTQSPNRLLDAPDDSKVVVLNKTMDVSPAVSAATGATSEVLKVLKISLKDATNTDETALVFKQGYQDNYGTDDATYFSGSTISLASLTSDKLPMAINFMPELTSSTEIKLSVNATATGPVSLNFNDISGVDGKIMSLKDSYLNTTTKVAANGAIYNFSIDRSIPASFGTERFTLIFEDEKLPPAALLSFTAEKEMSSVKLKWMAASSTLDTFVVERSVEGTSFSQIATMAGGNISTKTFVDQKPLSGKNYYRIVQVDDLNHKTYSPSLMVNFEDVLNITAKASFTVYPNPVVNEIHVALKEKGPVQVNVYNLTGRLLTQKAFGEDDTVSLDVSTLMKGMHVLEVKSAGDNSVIGTSKFFKN</sequence>
<dbReference type="Pfam" id="PF18962">
    <property type="entry name" value="Por_Secre_tail"/>
    <property type="match status" value="1"/>
</dbReference>
<dbReference type="NCBIfam" id="TIGR04183">
    <property type="entry name" value="Por_Secre_tail"/>
    <property type="match status" value="1"/>
</dbReference>
<evidence type="ECO:0000259" key="1">
    <source>
        <dbReference type="Pfam" id="PF18962"/>
    </source>
</evidence>
<name>A0A4R6IMI8_9SPHI</name>
<accession>A0A4R6IMI8</accession>
<keyword evidence="3" id="KW-1185">Reference proteome</keyword>
<organism evidence="2 3">
    <name type="scientific">Pedobacter duraquae</name>
    <dbReference type="NCBI Taxonomy" id="425511"/>
    <lineage>
        <taxon>Bacteria</taxon>
        <taxon>Pseudomonadati</taxon>
        <taxon>Bacteroidota</taxon>
        <taxon>Sphingobacteriia</taxon>
        <taxon>Sphingobacteriales</taxon>
        <taxon>Sphingobacteriaceae</taxon>
        <taxon>Pedobacter</taxon>
    </lineage>
</organism>
<proteinExistence type="predicted"/>
<comment type="caution">
    <text evidence="2">The sequence shown here is derived from an EMBL/GenBank/DDBJ whole genome shotgun (WGS) entry which is preliminary data.</text>
</comment>
<dbReference type="RefSeq" id="WP_133555128.1">
    <property type="nucleotide sequence ID" value="NZ_SNWM01000002.1"/>
</dbReference>